<reference evidence="4" key="1">
    <citation type="submission" date="2021-03" db="EMBL/GenBank/DDBJ databases">
        <title>novel species isolated from a fishpond in China.</title>
        <authorList>
            <person name="Lu H."/>
            <person name="Cai Z."/>
        </authorList>
    </citation>
    <scope>NUCLEOTIDE SEQUENCE</scope>
    <source>
        <strain evidence="4">JCM 30855</strain>
    </source>
</reference>
<dbReference type="GO" id="GO:0005829">
    <property type="term" value="C:cytosol"/>
    <property type="evidence" value="ECO:0007669"/>
    <property type="project" value="TreeGrafter"/>
</dbReference>
<dbReference type="Gene3D" id="3.40.50.360">
    <property type="match status" value="1"/>
</dbReference>
<keyword evidence="5" id="KW-1185">Reference proteome</keyword>
<dbReference type="PANTHER" id="PTHR30543:SF21">
    <property type="entry name" value="NAD(P)H-DEPENDENT FMN REDUCTASE LOT6"/>
    <property type="match status" value="1"/>
</dbReference>
<comment type="caution">
    <text evidence="4">The sequence shown here is derived from an EMBL/GenBank/DDBJ whole genome shotgun (WGS) entry which is preliminary data.</text>
</comment>
<dbReference type="GO" id="GO:0016491">
    <property type="term" value="F:oxidoreductase activity"/>
    <property type="evidence" value="ECO:0007669"/>
    <property type="project" value="InterPro"/>
</dbReference>
<dbReference type="InterPro" id="IPR050712">
    <property type="entry name" value="NAD(P)H-dep_reductase"/>
</dbReference>
<dbReference type="AlphaFoldDB" id="A0A939DMB7"/>
<dbReference type="RefSeq" id="WP_206573215.1">
    <property type="nucleotide sequence ID" value="NZ_JAFKCV010000003.1"/>
</dbReference>
<evidence type="ECO:0000256" key="1">
    <source>
        <dbReference type="ARBA" id="ARBA00001917"/>
    </source>
</evidence>
<dbReference type="Proteomes" id="UP000664654">
    <property type="component" value="Unassembled WGS sequence"/>
</dbReference>
<dbReference type="PANTHER" id="PTHR30543">
    <property type="entry name" value="CHROMATE REDUCTASE"/>
    <property type="match status" value="1"/>
</dbReference>
<keyword evidence="2" id="KW-0288">FMN</keyword>
<sequence length="190" mass="19887">MQNMTLLAIAGSLRAASFNKAAVEAMSELAPPGVRVQVYPGLAQLPLFNPDLDESALAPVMHLKQCLAAADGLIIASPEYAHGISGVMKNALDWLVAGEEFISMPVALINTSPRATHAQAALREVVTTMSGRIVDRACVSIPLLGTSMTCQDIVATPALAGPLNQALTAFRDTIVAWYPSSGSGSQQTQT</sequence>
<protein>
    <submittedName>
        <fullName evidence="4">NAD(P)H-dependent oxidoreductase</fullName>
    </submittedName>
</protein>
<dbReference type="InterPro" id="IPR005025">
    <property type="entry name" value="FMN_Rdtase-like_dom"/>
</dbReference>
<accession>A0A939DMB7</accession>
<keyword evidence="2" id="KW-0285">Flavoprotein</keyword>
<evidence type="ECO:0000313" key="4">
    <source>
        <dbReference type="EMBL" id="MBN7825113.1"/>
    </source>
</evidence>
<organism evidence="4 5">
    <name type="scientific">Bowmanella dokdonensis</name>
    <dbReference type="NCBI Taxonomy" id="751969"/>
    <lineage>
        <taxon>Bacteria</taxon>
        <taxon>Pseudomonadati</taxon>
        <taxon>Pseudomonadota</taxon>
        <taxon>Gammaproteobacteria</taxon>
        <taxon>Alteromonadales</taxon>
        <taxon>Alteromonadaceae</taxon>
        <taxon>Bowmanella</taxon>
    </lineage>
</organism>
<evidence type="ECO:0000259" key="3">
    <source>
        <dbReference type="Pfam" id="PF03358"/>
    </source>
</evidence>
<dbReference type="Pfam" id="PF03358">
    <property type="entry name" value="FMN_red"/>
    <property type="match status" value="1"/>
</dbReference>
<evidence type="ECO:0000313" key="5">
    <source>
        <dbReference type="Proteomes" id="UP000664654"/>
    </source>
</evidence>
<dbReference type="EMBL" id="JAFKCV010000003">
    <property type="protein sequence ID" value="MBN7825113.1"/>
    <property type="molecule type" value="Genomic_DNA"/>
</dbReference>
<evidence type="ECO:0000256" key="2">
    <source>
        <dbReference type="ARBA" id="ARBA00022643"/>
    </source>
</evidence>
<comment type="cofactor">
    <cofactor evidence="1">
        <name>FMN</name>
        <dbReference type="ChEBI" id="CHEBI:58210"/>
    </cofactor>
</comment>
<dbReference type="SUPFAM" id="SSF52218">
    <property type="entry name" value="Flavoproteins"/>
    <property type="match status" value="1"/>
</dbReference>
<dbReference type="InterPro" id="IPR029039">
    <property type="entry name" value="Flavoprotein-like_sf"/>
</dbReference>
<feature type="domain" description="NADPH-dependent FMN reductase-like" evidence="3">
    <location>
        <begin position="4"/>
        <end position="141"/>
    </location>
</feature>
<gene>
    <name evidence="4" type="ORF">J0A66_07745</name>
</gene>
<dbReference type="GO" id="GO:0010181">
    <property type="term" value="F:FMN binding"/>
    <property type="evidence" value="ECO:0007669"/>
    <property type="project" value="TreeGrafter"/>
</dbReference>
<proteinExistence type="predicted"/>
<name>A0A939DMB7_9ALTE</name>